<dbReference type="SMART" id="SM00662">
    <property type="entry name" value="RPOLD"/>
    <property type="match status" value="1"/>
</dbReference>
<dbReference type="InterPro" id="IPR011773">
    <property type="entry name" value="DNA-dir_RpoA"/>
</dbReference>
<evidence type="ECO:0000259" key="12">
    <source>
        <dbReference type="SMART" id="SM00662"/>
    </source>
</evidence>
<feature type="compositionally biased region" description="Acidic residues" evidence="11">
    <location>
        <begin position="240"/>
        <end position="249"/>
    </location>
</feature>
<sequence>MEKLLLPSTIQIQDGDQPHRGRVVITPCYHGYGTTMGNALRRVLLSSLPGAAVIAVKIKGVQHEFSTVPGVKEDIVDIVLNLKKLRLRVFSAEPVTITLRAKGVGEVTANAIKTTSDVEIINKDFVIATITDAKTELEMELTVSQGRGYVPVEERKRATMDIGTIAIDAIYTPIVDVGYSVDFTRVGDVTNYEKLTLDIETDGTISPKDALNQAVEILMDHLRIIQGGMESVGLEKEEAPSAEDIAEEATDAKTVSKDAVPEAEEEEETKEDEGVAEEPAEEEEEESKEE</sequence>
<keyword evidence="6" id="KW-0548">Nucleotidyltransferase</keyword>
<evidence type="ECO:0000256" key="4">
    <source>
        <dbReference type="ARBA" id="ARBA00022478"/>
    </source>
</evidence>
<dbReference type="Pfam" id="PF01000">
    <property type="entry name" value="RNA_pol_A_bac"/>
    <property type="match status" value="1"/>
</dbReference>
<dbReference type="GO" id="GO:0003899">
    <property type="term" value="F:DNA-directed RNA polymerase activity"/>
    <property type="evidence" value="ECO:0007669"/>
    <property type="project" value="UniProtKB-EC"/>
</dbReference>
<dbReference type="AlphaFoldDB" id="A0A1F7VEQ9"/>
<name>A0A1F7VEQ9_9BACT</name>
<dbReference type="InterPro" id="IPR036603">
    <property type="entry name" value="RBP11-like"/>
</dbReference>
<comment type="similarity">
    <text evidence="1">Belongs to the RNA polymerase alpha chain family.</text>
</comment>
<feature type="compositionally biased region" description="Acidic residues" evidence="11">
    <location>
        <begin position="261"/>
        <end position="290"/>
    </location>
</feature>
<evidence type="ECO:0000256" key="5">
    <source>
        <dbReference type="ARBA" id="ARBA00022679"/>
    </source>
</evidence>
<dbReference type="SUPFAM" id="SSF55257">
    <property type="entry name" value="RBP11-like subunits of RNA polymerase"/>
    <property type="match status" value="1"/>
</dbReference>
<dbReference type="GO" id="GO:0046983">
    <property type="term" value="F:protein dimerization activity"/>
    <property type="evidence" value="ECO:0007669"/>
    <property type="project" value="InterPro"/>
</dbReference>
<dbReference type="InterPro" id="IPR036643">
    <property type="entry name" value="RNApol_insert_sf"/>
</dbReference>
<evidence type="ECO:0000256" key="10">
    <source>
        <dbReference type="ARBA" id="ARBA00048552"/>
    </source>
</evidence>
<proteinExistence type="inferred from homology"/>
<keyword evidence="5" id="KW-0808">Transferase</keyword>
<dbReference type="EMBL" id="MGES01000044">
    <property type="protein sequence ID" value="OGL88487.1"/>
    <property type="molecule type" value="Genomic_DNA"/>
</dbReference>
<dbReference type="Gene3D" id="3.30.1360.10">
    <property type="entry name" value="RNA polymerase, RBP11-like subunit"/>
    <property type="match status" value="1"/>
</dbReference>
<organism evidence="13 14">
    <name type="scientific">Candidatus Uhrbacteria bacterium RIFCSPLOWO2_02_FULL_51_9</name>
    <dbReference type="NCBI Taxonomy" id="1802410"/>
    <lineage>
        <taxon>Bacteria</taxon>
        <taxon>Candidatus Uhriibacteriota</taxon>
    </lineage>
</organism>
<evidence type="ECO:0000256" key="1">
    <source>
        <dbReference type="ARBA" id="ARBA00007123"/>
    </source>
</evidence>
<dbReference type="CDD" id="cd06928">
    <property type="entry name" value="RNAP_alpha_NTD"/>
    <property type="match status" value="1"/>
</dbReference>
<comment type="catalytic activity">
    <reaction evidence="10">
        <text>RNA(n) + a ribonucleoside 5'-triphosphate = RNA(n+1) + diphosphate</text>
        <dbReference type="Rhea" id="RHEA:21248"/>
        <dbReference type="Rhea" id="RHEA-COMP:14527"/>
        <dbReference type="Rhea" id="RHEA-COMP:17342"/>
        <dbReference type="ChEBI" id="CHEBI:33019"/>
        <dbReference type="ChEBI" id="CHEBI:61557"/>
        <dbReference type="ChEBI" id="CHEBI:140395"/>
        <dbReference type="EC" id="2.7.7.6"/>
    </reaction>
</comment>
<dbReference type="InterPro" id="IPR011262">
    <property type="entry name" value="DNA-dir_RNA_pol_insert"/>
</dbReference>
<feature type="domain" description="DNA-directed RNA polymerase RpoA/D/Rpb3-type" evidence="12">
    <location>
        <begin position="20"/>
        <end position="228"/>
    </location>
</feature>
<dbReference type="EC" id="2.7.7.6" evidence="2"/>
<dbReference type="FunFam" id="2.170.120.12:FF:000001">
    <property type="entry name" value="DNA-directed RNA polymerase subunit alpha"/>
    <property type="match status" value="1"/>
</dbReference>
<gene>
    <name evidence="13" type="ORF">A3H75_02300</name>
</gene>
<dbReference type="STRING" id="1802410.A3H75_02300"/>
<evidence type="ECO:0000256" key="6">
    <source>
        <dbReference type="ARBA" id="ARBA00022695"/>
    </source>
</evidence>
<feature type="compositionally biased region" description="Basic and acidic residues" evidence="11">
    <location>
        <begin position="250"/>
        <end position="260"/>
    </location>
</feature>
<dbReference type="GO" id="GO:0006351">
    <property type="term" value="P:DNA-templated transcription"/>
    <property type="evidence" value="ECO:0007669"/>
    <property type="project" value="InterPro"/>
</dbReference>
<dbReference type="GO" id="GO:0005737">
    <property type="term" value="C:cytoplasm"/>
    <property type="evidence" value="ECO:0007669"/>
    <property type="project" value="UniProtKB-ARBA"/>
</dbReference>
<accession>A0A1F7VEQ9</accession>
<keyword evidence="4 13" id="KW-0240">DNA-directed RNA polymerase</keyword>
<dbReference type="Pfam" id="PF01193">
    <property type="entry name" value="RNA_pol_L"/>
    <property type="match status" value="1"/>
</dbReference>
<protein>
    <recommendedName>
        <fullName evidence="3">DNA-directed RNA polymerase subunit alpha</fullName>
        <ecNumber evidence="2">2.7.7.6</ecNumber>
    </recommendedName>
    <alternativeName>
        <fullName evidence="9">RNA polymerase subunit alpha</fullName>
    </alternativeName>
    <alternativeName>
        <fullName evidence="8">Transcriptase subunit alpha</fullName>
    </alternativeName>
</protein>
<keyword evidence="7" id="KW-0804">Transcription</keyword>
<feature type="region of interest" description="Disordered" evidence="11">
    <location>
        <begin position="234"/>
        <end position="290"/>
    </location>
</feature>
<comment type="caution">
    <text evidence="13">The sequence shown here is derived from an EMBL/GenBank/DDBJ whole genome shotgun (WGS) entry which is preliminary data.</text>
</comment>
<evidence type="ECO:0000256" key="8">
    <source>
        <dbReference type="ARBA" id="ARBA00032524"/>
    </source>
</evidence>
<dbReference type="Gene3D" id="2.170.120.12">
    <property type="entry name" value="DNA-directed RNA polymerase, insert domain"/>
    <property type="match status" value="1"/>
</dbReference>
<dbReference type="SUPFAM" id="SSF56553">
    <property type="entry name" value="Insert subdomain of RNA polymerase alpha subunit"/>
    <property type="match status" value="1"/>
</dbReference>
<evidence type="ECO:0000313" key="14">
    <source>
        <dbReference type="Proteomes" id="UP000176678"/>
    </source>
</evidence>
<reference evidence="13 14" key="1">
    <citation type="journal article" date="2016" name="Nat. Commun.">
        <title>Thousands of microbial genomes shed light on interconnected biogeochemical processes in an aquifer system.</title>
        <authorList>
            <person name="Anantharaman K."/>
            <person name="Brown C.T."/>
            <person name="Hug L.A."/>
            <person name="Sharon I."/>
            <person name="Castelle C.J."/>
            <person name="Probst A.J."/>
            <person name="Thomas B.C."/>
            <person name="Singh A."/>
            <person name="Wilkins M.J."/>
            <person name="Karaoz U."/>
            <person name="Brodie E.L."/>
            <person name="Williams K.H."/>
            <person name="Hubbard S.S."/>
            <person name="Banfield J.F."/>
        </authorList>
    </citation>
    <scope>NUCLEOTIDE SEQUENCE [LARGE SCALE GENOMIC DNA]</scope>
</reference>
<dbReference type="NCBIfam" id="TIGR02027">
    <property type="entry name" value="rpoA"/>
    <property type="match status" value="1"/>
</dbReference>
<evidence type="ECO:0000256" key="11">
    <source>
        <dbReference type="SAM" id="MobiDB-lite"/>
    </source>
</evidence>
<evidence type="ECO:0000256" key="7">
    <source>
        <dbReference type="ARBA" id="ARBA00023163"/>
    </source>
</evidence>
<evidence type="ECO:0000256" key="3">
    <source>
        <dbReference type="ARBA" id="ARBA00015972"/>
    </source>
</evidence>
<dbReference type="NCBIfam" id="NF003519">
    <property type="entry name" value="PRK05182.2-5"/>
    <property type="match status" value="1"/>
</dbReference>
<dbReference type="InterPro" id="IPR011263">
    <property type="entry name" value="DNA-dir_RNA_pol_RpoA/D/Rpb3"/>
</dbReference>
<dbReference type="GO" id="GO:0000428">
    <property type="term" value="C:DNA-directed RNA polymerase complex"/>
    <property type="evidence" value="ECO:0007669"/>
    <property type="project" value="UniProtKB-KW"/>
</dbReference>
<evidence type="ECO:0000256" key="2">
    <source>
        <dbReference type="ARBA" id="ARBA00012418"/>
    </source>
</evidence>
<dbReference type="GO" id="GO:0003677">
    <property type="term" value="F:DNA binding"/>
    <property type="evidence" value="ECO:0007669"/>
    <property type="project" value="InterPro"/>
</dbReference>
<evidence type="ECO:0000313" key="13">
    <source>
        <dbReference type="EMBL" id="OGL88487.1"/>
    </source>
</evidence>
<evidence type="ECO:0000256" key="9">
    <source>
        <dbReference type="ARBA" id="ARBA00033070"/>
    </source>
</evidence>
<dbReference type="Proteomes" id="UP000176678">
    <property type="component" value="Unassembled WGS sequence"/>
</dbReference>